<reference evidence="2" key="1">
    <citation type="submission" date="2021-01" db="EMBL/GenBank/DDBJ databases">
        <authorList>
            <consortium name="Genoscope - CEA"/>
            <person name="William W."/>
        </authorList>
    </citation>
    <scope>NUCLEOTIDE SEQUENCE</scope>
</reference>
<sequence length="122" mass="14099">METSSTMCGFKLPGTYGYELFYLSMSGISLIDVLTGLIIIIFSISRIWSFFILLNHRSLKIINHNAIFKWSYKTETYSQFCFIGTLGVPRISHYKDIDVSRASRFFTNEKSSLHILEHCIRA</sequence>
<dbReference type="AlphaFoldDB" id="A0A816JP75"/>
<accession>A0A816JP75</accession>
<protein>
    <submittedName>
        <fullName evidence="2">(rape) hypothetical protein</fullName>
    </submittedName>
</protein>
<keyword evidence="1" id="KW-0812">Transmembrane</keyword>
<keyword evidence="1" id="KW-1133">Transmembrane helix</keyword>
<dbReference type="Proteomes" id="UP001295469">
    <property type="component" value="Chromosome C04"/>
</dbReference>
<feature type="transmembrane region" description="Helical" evidence="1">
    <location>
        <begin position="20"/>
        <end position="53"/>
    </location>
</feature>
<keyword evidence="1" id="KW-0472">Membrane</keyword>
<name>A0A816JP75_BRANA</name>
<gene>
    <name evidence="2" type="ORF">DARMORV10_C04P59910.1</name>
</gene>
<organism evidence="2">
    <name type="scientific">Brassica napus</name>
    <name type="common">Rape</name>
    <dbReference type="NCBI Taxonomy" id="3708"/>
    <lineage>
        <taxon>Eukaryota</taxon>
        <taxon>Viridiplantae</taxon>
        <taxon>Streptophyta</taxon>
        <taxon>Embryophyta</taxon>
        <taxon>Tracheophyta</taxon>
        <taxon>Spermatophyta</taxon>
        <taxon>Magnoliopsida</taxon>
        <taxon>eudicotyledons</taxon>
        <taxon>Gunneridae</taxon>
        <taxon>Pentapetalae</taxon>
        <taxon>rosids</taxon>
        <taxon>malvids</taxon>
        <taxon>Brassicales</taxon>
        <taxon>Brassicaceae</taxon>
        <taxon>Brassiceae</taxon>
        <taxon>Brassica</taxon>
    </lineage>
</organism>
<proteinExistence type="predicted"/>
<evidence type="ECO:0000256" key="1">
    <source>
        <dbReference type="SAM" id="Phobius"/>
    </source>
</evidence>
<dbReference type="EMBL" id="HG994368">
    <property type="protein sequence ID" value="CAF1864874.1"/>
    <property type="molecule type" value="Genomic_DNA"/>
</dbReference>
<evidence type="ECO:0000313" key="2">
    <source>
        <dbReference type="EMBL" id="CAF1864874.1"/>
    </source>
</evidence>